<dbReference type="Pfam" id="PF01494">
    <property type="entry name" value="FAD_binding_3"/>
    <property type="match status" value="1"/>
</dbReference>
<dbReference type="NCBIfam" id="TIGR02032">
    <property type="entry name" value="GG-red-SF"/>
    <property type="match status" value="1"/>
</dbReference>
<name>W6N8A3_CLOTY</name>
<dbReference type="PANTHER" id="PTHR42685">
    <property type="entry name" value="GERANYLGERANYL DIPHOSPHATE REDUCTASE"/>
    <property type="match status" value="1"/>
</dbReference>
<dbReference type="InterPro" id="IPR002938">
    <property type="entry name" value="FAD-bd"/>
</dbReference>
<dbReference type="InterPro" id="IPR036188">
    <property type="entry name" value="FAD/NAD-bd_sf"/>
</dbReference>
<proteinExistence type="predicted"/>
<accession>W6N8A3</accession>
<dbReference type="EMBL" id="CBXI010000044">
    <property type="protein sequence ID" value="CDL92630.1"/>
    <property type="molecule type" value="Genomic_DNA"/>
</dbReference>
<keyword evidence="3" id="KW-1185">Reference proteome</keyword>
<dbReference type="Gene3D" id="3.50.50.60">
    <property type="entry name" value="FAD/NAD(P)-binding domain"/>
    <property type="match status" value="1"/>
</dbReference>
<evidence type="ECO:0000313" key="2">
    <source>
        <dbReference type="EMBL" id="CDL92630.1"/>
    </source>
</evidence>
<dbReference type="InterPro" id="IPR050407">
    <property type="entry name" value="Geranylgeranyl_reductase"/>
</dbReference>
<organism evidence="2 3">
    <name type="scientific">Clostridium tyrobutyricum DIVETGP</name>
    <dbReference type="NCBI Taxonomy" id="1408889"/>
    <lineage>
        <taxon>Bacteria</taxon>
        <taxon>Bacillati</taxon>
        <taxon>Bacillota</taxon>
        <taxon>Clostridia</taxon>
        <taxon>Eubacteriales</taxon>
        <taxon>Clostridiaceae</taxon>
        <taxon>Clostridium</taxon>
    </lineage>
</organism>
<dbReference type="AlphaFoldDB" id="W6N8A3"/>
<dbReference type="SUPFAM" id="SSF51905">
    <property type="entry name" value="FAD/NAD(P)-binding domain"/>
    <property type="match status" value="1"/>
</dbReference>
<reference evidence="2 3" key="1">
    <citation type="journal article" date="2015" name="Genome Announc.">
        <title>Draft Genome Sequence of Clostridium tyrobutyricum Strain DIVETGP, Isolated from Cow's Milk for Grana Padano Production.</title>
        <authorList>
            <person name="Soggiu A."/>
            <person name="Piras C."/>
            <person name="Gaiarsa S."/>
            <person name="Sassera D."/>
            <person name="Roncada P."/>
            <person name="Bendixen E."/>
            <person name="Brasca M."/>
            <person name="Bonizzi L."/>
        </authorList>
    </citation>
    <scope>NUCLEOTIDE SEQUENCE [LARGE SCALE GENOMIC DNA]</scope>
    <source>
        <strain evidence="2 3">DIVETGP</strain>
    </source>
</reference>
<dbReference type="PRINTS" id="PR00420">
    <property type="entry name" value="RNGMNOXGNASE"/>
</dbReference>
<evidence type="ECO:0000259" key="1">
    <source>
        <dbReference type="Pfam" id="PF01494"/>
    </source>
</evidence>
<dbReference type="PANTHER" id="PTHR42685:SF22">
    <property type="entry name" value="CONDITIONED MEDIUM FACTOR RECEPTOR 1"/>
    <property type="match status" value="1"/>
</dbReference>
<sequence length="377" mass="42921">MKNFDVVIIGGGPSGSSLGYMLLTSGVSVCIIEKKSFPRFKLCGGLLTEKTVEIIEDIYNEPFRNFNQKTSDVAVYMDSSKIIDTDTKSTFYLVERMDFDKYLIDKYKKSGGTLMEKSYIHKIDMNTRFIETNNNEKINFKILVGADGANSRTRKLINSKYRPNGFCIESTFQNTRLKNKINLFFNLNNSGYTWIFPKGNSCTVGIGEPLAKNQNIVEQFDEFISDNVPYSLSSKKGAFIPYGKYVKTPAKNNILLLGDAAGLVDPITGEGIYFALKSAQLAKDSIMCTKHNNYMDTDIVYNQKIKIIHKKIEDGNFLNKIVFNRKLSKRAIFKLLRGKSDLFSYICKNIISNYNTSYRYFAIKYLLGKNKNDTHIK</sequence>
<dbReference type="InterPro" id="IPR011777">
    <property type="entry name" value="Geranylgeranyl_Rdtase_fam"/>
</dbReference>
<protein>
    <submittedName>
        <fullName evidence="2">Geranylgeranyl reductase</fullName>
    </submittedName>
</protein>
<dbReference type="RefSeq" id="WP_017751058.1">
    <property type="nucleotide sequence ID" value="NZ_CBXI010000044.1"/>
</dbReference>
<evidence type="ECO:0000313" key="3">
    <source>
        <dbReference type="Proteomes" id="UP000019482"/>
    </source>
</evidence>
<comment type="caution">
    <text evidence="2">The sequence shown here is derived from an EMBL/GenBank/DDBJ whole genome shotgun (WGS) entry which is preliminary data.</text>
</comment>
<gene>
    <name evidence="2" type="ORF">CTDIVETGP_2700</name>
</gene>
<dbReference type="GO" id="GO:0016628">
    <property type="term" value="F:oxidoreductase activity, acting on the CH-CH group of donors, NAD or NADP as acceptor"/>
    <property type="evidence" value="ECO:0007669"/>
    <property type="project" value="InterPro"/>
</dbReference>
<feature type="domain" description="FAD-binding" evidence="1">
    <location>
        <begin position="4"/>
        <end position="277"/>
    </location>
</feature>
<dbReference type="Proteomes" id="UP000019482">
    <property type="component" value="Unassembled WGS sequence"/>
</dbReference>
<dbReference type="GO" id="GO:0071949">
    <property type="term" value="F:FAD binding"/>
    <property type="evidence" value="ECO:0007669"/>
    <property type="project" value="InterPro"/>
</dbReference>
<dbReference type="GeneID" id="29419029"/>
<dbReference type="OrthoDB" id="9806565at2"/>